<keyword evidence="5" id="KW-0812">Transmembrane</keyword>
<evidence type="ECO:0000256" key="3">
    <source>
        <dbReference type="ARBA" id="ARBA00022801"/>
    </source>
</evidence>
<keyword evidence="5" id="KW-1133">Transmembrane helix</keyword>
<keyword evidence="2" id="KW-0540">Nuclease</keyword>
<evidence type="ECO:0000313" key="8">
    <source>
        <dbReference type="Proteomes" id="UP000007652"/>
    </source>
</evidence>
<dbReference type="OrthoDB" id="9780734at2"/>
<dbReference type="STRING" id="857293.CAAU_0165"/>
<feature type="transmembrane region" description="Helical" evidence="5">
    <location>
        <begin position="86"/>
        <end position="105"/>
    </location>
</feature>
<accession>G0V3X4</accession>
<evidence type="ECO:0000259" key="6">
    <source>
        <dbReference type="PROSITE" id="PS50926"/>
    </source>
</evidence>
<dbReference type="Gene3D" id="3.40.50.1010">
    <property type="entry name" value="5'-nuclease"/>
    <property type="match status" value="1"/>
</dbReference>
<keyword evidence="3" id="KW-0378">Hydrolase</keyword>
<dbReference type="InterPro" id="IPR052041">
    <property type="entry name" value="Nucleic_acid_metab_PIN/TRAM"/>
</dbReference>
<reference evidence="7 8" key="1">
    <citation type="journal article" date="2011" name="J. Bacteriol.">
        <title>Draft genome sequence of Caloramator australicus strain RC3T, a thermoanaerobe from the Great Artesian Basin of Australia.</title>
        <authorList>
            <person name="Ogg C.D."/>
            <person name="Patel B.K.C."/>
        </authorList>
    </citation>
    <scope>NUCLEOTIDE SEQUENCE [LARGE SCALE GENOMIC DNA]</scope>
    <source>
        <strain evidence="7 8">RC3</strain>
    </source>
</reference>
<dbReference type="GO" id="GO:0004518">
    <property type="term" value="F:nuclease activity"/>
    <property type="evidence" value="ECO:0007669"/>
    <property type="project" value="UniProtKB-KW"/>
</dbReference>
<dbReference type="Pfam" id="PF01850">
    <property type="entry name" value="PIN"/>
    <property type="match status" value="1"/>
</dbReference>
<feature type="domain" description="TRAM" evidence="6">
    <location>
        <begin position="301"/>
        <end position="362"/>
    </location>
</feature>
<keyword evidence="4" id="KW-0460">Magnesium</keyword>
<dbReference type="InterPro" id="IPR029060">
    <property type="entry name" value="PIN-like_dom_sf"/>
</dbReference>
<evidence type="ECO:0000256" key="5">
    <source>
        <dbReference type="SAM" id="Phobius"/>
    </source>
</evidence>
<evidence type="ECO:0000256" key="2">
    <source>
        <dbReference type="ARBA" id="ARBA00022722"/>
    </source>
</evidence>
<dbReference type="RefSeq" id="WP_008907537.1">
    <property type="nucleotide sequence ID" value="NZ_CAKP01000005.1"/>
</dbReference>
<keyword evidence="5" id="KW-0472">Membrane</keyword>
<dbReference type="Proteomes" id="UP000007652">
    <property type="component" value="Unassembled WGS sequence"/>
</dbReference>
<dbReference type="GO" id="GO:0016787">
    <property type="term" value="F:hydrolase activity"/>
    <property type="evidence" value="ECO:0007669"/>
    <property type="project" value="UniProtKB-KW"/>
</dbReference>
<gene>
    <name evidence="7" type="ORF">CAAU_0165</name>
</gene>
<protein>
    <submittedName>
        <fullName evidence="7">Membrane-associated protein containing a homolog of PilT-like ATPase N-terminal domain, YACL B.subtilis ortholog</fullName>
    </submittedName>
</protein>
<name>G0V3X4_9CLOT</name>
<dbReference type="InterPro" id="IPR002716">
    <property type="entry name" value="PIN_dom"/>
</dbReference>
<dbReference type="PANTHER" id="PTHR11603:SF147">
    <property type="entry name" value="MEMBRANE PROTEIN"/>
    <property type="match status" value="1"/>
</dbReference>
<keyword evidence="8" id="KW-1185">Reference proteome</keyword>
<dbReference type="SUPFAM" id="SSF88723">
    <property type="entry name" value="PIN domain-like"/>
    <property type="match status" value="1"/>
</dbReference>
<dbReference type="PANTHER" id="PTHR11603">
    <property type="entry name" value="AAA FAMILY ATPASE"/>
    <property type="match status" value="1"/>
</dbReference>
<dbReference type="eggNOG" id="COG4956">
    <property type="taxonomic scope" value="Bacteria"/>
</dbReference>
<proteinExistence type="predicted"/>
<evidence type="ECO:0000256" key="4">
    <source>
        <dbReference type="ARBA" id="ARBA00022842"/>
    </source>
</evidence>
<comment type="caution">
    <text evidence="7">The sequence shown here is derived from an EMBL/GenBank/DDBJ whole genome shotgun (WGS) entry which is preliminary data.</text>
</comment>
<evidence type="ECO:0000313" key="7">
    <source>
        <dbReference type="EMBL" id="CCC57814.1"/>
    </source>
</evidence>
<evidence type="ECO:0000256" key="1">
    <source>
        <dbReference type="ARBA" id="ARBA00001946"/>
    </source>
</evidence>
<feature type="transmembrane region" description="Helical" evidence="5">
    <location>
        <begin position="117"/>
        <end position="138"/>
    </location>
</feature>
<feature type="transmembrane region" description="Helical" evidence="5">
    <location>
        <begin position="41"/>
        <end position="65"/>
    </location>
</feature>
<dbReference type="CDD" id="cd09877">
    <property type="entry name" value="PIN_YacL-like"/>
    <property type="match status" value="1"/>
</dbReference>
<dbReference type="PROSITE" id="PS50926">
    <property type="entry name" value="TRAM"/>
    <property type="match status" value="1"/>
</dbReference>
<dbReference type="SMART" id="SM00670">
    <property type="entry name" value="PINc"/>
    <property type="match status" value="1"/>
</dbReference>
<organism evidence="7 8">
    <name type="scientific">Caloramator australicus RC3</name>
    <dbReference type="NCBI Taxonomy" id="857293"/>
    <lineage>
        <taxon>Bacteria</taxon>
        <taxon>Bacillati</taxon>
        <taxon>Bacillota</taxon>
        <taxon>Clostridia</taxon>
        <taxon>Eubacteriales</taxon>
        <taxon>Clostridiaceae</taxon>
        <taxon>Caloramator</taxon>
    </lineage>
</organism>
<sequence length="369" mass="40842">MLERIFRWFLTVVGLVLGYAASEILIKSNSVNAFVSRNNIYYFGFIAVCIILLGLIFYILSPYFIRLIFKITEILENAIQKIPTNDIILAVLGLIIGLIIANLLISPIARFLTGNTILSAIGSSLAFIVNIVFATLGIDITLKKKEELYNVFTFLKRFGKEKRKGEKVGISQPKILDTSVIIDGRILDILKTGFLEGPILIPSFVLEELRHIADSSDNLKRARGRRGLDILNLIQKEIPLTVEIVEKNFDNIQEVDSKLLKLCQIYNGKIITNDFNLNKVAEVQGVPVLNINELANAVKPIVIPGEEMNIHIIKDGKEAGQGVAYLDDGTMIVVEGGKKYVGEVVDVVVTSVLQTAAGRMIFAKLKNAS</sequence>
<dbReference type="Pfam" id="PF01938">
    <property type="entry name" value="TRAM"/>
    <property type="match status" value="1"/>
</dbReference>
<dbReference type="EMBL" id="CAKP01000005">
    <property type="protein sequence ID" value="CCC57814.1"/>
    <property type="molecule type" value="Genomic_DNA"/>
</dbReference>
<dbReference type="AlphaFoldDB" id="G0V3X4"/>
<comment type="cofactor">
    <cofactor evidence="1">
        <name>Mg(2+)</name>
        <dbReference type="ChEBI" id="CHEBI:18420"/>
    </cofactor>
</comment>
<dbReference type="InterPro" id="IPR002792">
    <property type="entry name" value="TRAM_dom"/>
</dbReference>